<organism evidence="2 3">
    <name type="scientific">Prochlorococcus marinus (strain MIT 9313)</name>
    <dbReference type="NCBI Taxonomy" id="74547"/>
    <lineage>
        <taxon>Bacteria</taxon>
        <taxon>Bacillati</taxon>
        <taxon>Cyanobacteriota</taxon>
        <taxon>Cyanophyceae</taxon>
        <taxon>Synechococcales</taxon>
        <taxon>Prochlorococcaceae</taxon>
        <taxon>Prochlorococcus</taxon>
    </lineage>
</organism>
<sequence length="94" mass="10712">MQVNVIRQSLKWKGISITSQKLNRKHNSLLISIQAYPIGCHRKQEEQTKAKGPALLDPKASSARSIQDKEAWQKGTISNDDDDDEVKEPENWLQ</sequence>
<evidence type="ECO:0000313" key="3">
    <source>
        <dbReference type="Proteomes" id="UP000001423"/>
    </source>
</evidence>
<feature type="region of interest" description="Disordered" evidence="1">
    <location>
        <begin position="44"/>
        <end position="94"/>
    </location>
</feature>
<dbReference type="HOGENOM" id="CLU_2383793_0_0_3"/>
<dbReference type="AlphaFoldDB" id="Q7TUR1"/>
<protein>
    <submittedName>
        <fullName evidence="2">Possible Carbamoyl-phosphate synthase small ch</fullName>
    </submittedName>
</protein>
<dbReference type="KEGG" id="pmt:PMT_1562"/>
<gene>
    <name evidence="2" type="ordered locus">PMT_1562</name>
</gene>
<name>Q7TUR1_PROMM</name>
<keyword evidence="3" id="KW-1185">Reference proteome</keyword>
<proteinExistence type="predicted"/>
<evidence type="ECO:0000313" key="2">
    <source>
        <dbReference type="EMBL" id="CAE21737.1"/>
    </source>
</evidence>
<dbReference type="EMBL" id="BX548175">
    <property type="protein sequence ID" value="CAE21737.1"/>
    <property type="molecule type" value="Genomic_DNA"/>
</dbReference>
<evidence type="ECO:0000256" key="1">
    <source>
        <dbReference type="SAM" id="MobiDB-lite"/>
    </source>
</evidence>
<accession>Q7TUR1</accession>
<dbReference type="RefSeq" id="WP_011130929.1">
    <property type="nucleotide sequence ID" value="NC_005071.1"/>
</dbReference>
<dbReference type="Proteomes" id="UP000001423">
    <property type="component" value="Chromosome"/>
</dbReference>
<reference evidence="2 3" key="1">
    <citation type="journal article" date="2003" name="Nature">
        <title>Genome divergence in two Prochlorococcus ecotypes reflects oceanic niche differentiation.</title>
        <authorList>
            <person name="Rocap G."/>
            <person name="Larimer F.W."/>
            <person name="Lamerdin J.E."/>
            <person name="Malfatti S."/>
            <person name="Chain P."/>
            <person name="Ahlgren N.A."/>
            <person name="Arellano A."/>
            <person name="Coleman M."/>
            <person name="Hauser L."/>
            <person name="Hess W.R."/>
            <person name="Johnson Z.I."/>
            <person name="Land M.L."/>
            <person name="Lindell D."/>
            <person name="Post A.F."/>
            <person name="Regala W."/>
            <person name="Shah M."/>
            <person name="Shaw S.L."/>
            <person name="Steglich C."/>
            <person name="Sullivan M.B."/>
            <person name="Ting C.S."/>
            <person name="Tolonen A."/>
            <person name="Webb E.A."/>
            <person name="Zinser E.R."/>
            <person name="Chisholm S.W."/>
        </authorList>
    </citation>
    <scope>NUCLEOTIDE SEQUENCE [LARGE SCALE GENOMIC DNA]</scope>
    <source>
        <strain evidence="3">MIT 9313</strain>
    </source>
</reference>